<organism evidence="2 3">
    <name type="scientific">Borrelia turicatae</name>
    <dbReference type="NCBI Taxonomy" id="142"/>
    <lineage>
        <taxon>Bacteria</taxon>
        <taxon>Pseudomonadati</taxon>
        <taxon>Spirochaetota</taxon>
        <taxon>Spirochaetia</taxon>
        <taxon>Spirochaetales</taxon>
        <taxon>Borreliaceae</taxon>
        <taxon>Borrelia</taxon>
    </lineage>
</organism>
<sequence>MRYIFLFLIVANLNPFAFENFFYDFSVRANYAKYFNSRNTAFKIKPQKYYISDDYYVEVSNSILGDYAYYSFFNRKNGASYIFPGSYVIKVGRYGIEQIKIFFLNRADTFIRIKAGDVHSSADFYLINTFIYKDIKLPFKISDIATGSFLEIVKYISNFIDFELFRPRSLEAYDNISNIVDSLRAFLKVSPLIFEVHDGAMNELGEMVYIRTGEPQREPIGFNCSGFGKWVADSIYKAMTGKLLKIKDLKVKHIGIRGNSFTKYYEFSRDPFFGLDWTRNIAYKLKNVDADLDLSRVKELDVNNIGFLKYIENRGYEIDNLEFILYYLAVKEPGHMYFGSLNTTINGFPGKVFHKHVVVLFPFIDRESIFRVSLMEINDETSIKSLRGRYPNSYIHLVRAKVPKNISIVPIPKRINKDK</sequence>
<evidence type="ECO:0000313" key="3">
    <source>
        <dbReference type="Proteomes" id="UP000264231"/>
    </source>
</evidence>
<dbReference type="EMBL" id="CP015629">
    <property type="protein sequence ID" value="ANF33976.1"/>
    <property type="molecule type" value="Genomic_DNA"/>
</dbReference>
<accession>A0A172XBE2</accession>
<evidence type="ECO:0000313" key="2">
    <source>
        <dbReference type="EMBL" id="ANF33976.1"/>
    </source>
</evidence>
<evidence type="ECO:0000256" key="1">
    <source>
        <dbReference type="SAM" id="SignalP"/>
    </source>
</evidence>
<feature type="signal peptide" evidence="1">
    <location>
        <begin position="1"/>
        <end position="17"/>
    </location>
</feature>
<reference evidence="2 3" key="1">
    <citation type="submission" date="2016-05" db="EMBL/GenBank/DDBJ databases">
        <title>Chromosome and linear plasmid sequence of a 2015 human isolate of tick-borne relapsing fever spirochete, Borrelia turicatae.</title>
        <authorList>
            <person name="Kingry L.C."/>
            <person name="Dhwani B."/>
            <person name="Replogle A."/>
            <person name="Sexton C."/>
            <person name="Rowe L."/>
            <person name="Stermole B.M."/>
            <person name="Christensen A.M."/>
            <person name="Schriefer M.E."/>
        </authorList>
    </citation>
    <scope>NUCLEOTIDE SEQUENCE [LARGE SCALE GENOMIC DNA]</scope>
    <source>
        <strain evidence="2 3">BTE5EL</strain>
    </source>
</reference>
<feature type="chain" id="PRO_5008003310" evidence="1">
    <location>
        <begin position="18"/>
        <end position="419"/>
    </location>
</feature>
<gene>
    <name evidence="2" type="ORF">A7978_02545</name>
</gene>
<dbReference type="RefSeq" id="WP_011772455.1">
    <property type="nucleotide sequence ID" value="NZ_CP015629.1"/>
</dbReference>
<dbReference type="OMA" id="GLDWTRN"/>
<protein>
    <submittedName>
        <fullName evidence="2">Uncharacterized protein</fullName>
    </submittedName>
</protein>
<keyword evidence="1" id="KW-0732">Signal</keyword>
<dbReference type="Proteomes" id="UP000264231">
    <property type="component" value="Chromosome"/>
</dbReference>
<proteinExistence type="predicted"/>
<dbReference type="AlphaFoldDB" id="A0A172XBE2"/>
<name>A0A172XBE2_BORTU</name>